<dbReference type="Pfam" id="PF00534">
    <property type="entry name" value="Glycos_transf_1"/>
    <property type="match status" value="1"/>
</dbReference>
<sequence>MEDEHFGMVPLEAIAAHKPVLACNSGGLVETVKGVETGFLCDPTLKNSLWQWLN</sequence>
<reference evidence="4 5" key="1">
    <citation type="journal article" date="2023" name="Mol. Ecol. Resour.">
        <title>Chromosome-level genome assembly of a triploid poplar Populus alba 'Berolinensis'.</title>
        <authorList>
            <person name="Chen S."/>
            <person name="Yu Y."/>
            <person name="Wang X."/>
            <person name="Wang S."/>
            <person name="Zhang T."/>
            <person name="Zhou Y."/>
            <person name="He R."/>
            <person name="Meng N."/>
            <person name="Wang Y."/>
            <person name="Liu W."/>
            <person name="Liu Z."/>
            <person name="Liu J."/>
            <person name="Guo Q."/>
            <person name="Huang H."/>
            <person name="Sederoff R.R."/>
            <person name="Wang G."/>
            <person name="Qu G."/>
            <person name="Chen S."/>
        </authorList>
    </citation>
    <scope>NUCLEOTIDE SEQUENCE [LARGE SCALE GENOMIC DNA]</scope>
    <source>
        <strain evidence="4">SC-2020</strain>
    </source>
</reference>
<keyword evidence="1" id="KW-0328">Glycosyltransferase</keyword>
<dbReference type="Gene3D" id="3.40.50.2000">
    <property type="entry name" value="Glycogen Phosphorylase B"/>
    <property type="match status" value="1"/>
</dbReference>
<dbReference type="GO" id="GO:0012505">
    <property type="term" value="C:endomembrane system"/>
    <property type="evidence" value="ECO:0007669"/>
    <property type="project" value="TreeGrafter"/>
</dbReference>
<evidence type="ECO:0000256" key="2">
    <source>
        <dbReference type="ARBA" id="ARBA00022679"/>
    </source>
</evidence>
<accession>A0AAD6RTT2</accession>
<dbReference type="GO" id="GO:0004378">
    <property type="term" value="F:GDP-Man:Man(1)GlcNAc(2)-PP-Dol alpha-1,3-mannosyltransferase activity"/>
    <property type="evidence" value="ECO:0007669"/>
    <property type="project" value="InterPro"/>
</dbReference>
<evidence type="ECO:0000256" key="1">
    <source>
        <dbReference type="ARBA" id="ARBA00022676"/>
    </source>
</evidence>
<dbReference type="AlphaFoldDB" id="A0AAD6RTT2"/>
<dbReference type="InterPro" id="IPR027054">
    <property type="entry name" value="ALG2"/>
</dbReference>
<dbReference type="PANTHER" id="PTHR45918:SF1">
    <property type="entry name" value="ALPHA-1,3_1,6-MANNOSYLTRANSFERASE ALG2"/>
    <property type="match status" value="1"/>
</dbReference>
<dbReference type="InterPro" id="IPR001296">
    <property type="entry name" value="Glyco_trans_1"/>
</dbReference>
<proteinExistence type="predicted"/>
<evidence type="ECO:0000313" key="4">
    <source>
        <dbReference type="EMBL" id="KAJ7014591.1"/>
    </source>
</evidence>
<keyword evidence="5" id="KW-1185">Reference proteome</keyword>
<feature type="domain" description="Glycosyl transferase family 1" evidence="3">
    <location>
        <begin position="3"/>
        <end position="46"/>
    </location>
</feature>
<comment type="caution">
    <text evidence="4">The sequence shown here is derived from an EMBL/GenBank/DDBJ whole genome shotgun (WGS) entry which is preliminary data.</text>
</comment>
<dbReference type="Proteomes" id="UP001164929">
    <property type="component" value="Chromosome 1"/>
</dbReference>
<gene>
    <name evidence="4" type="ORF">NC653_004027</name>
</gene>
<organism evidence="4 5">
    <name type="scientific">Populus alba x Populus x berolinensis</name>
    <dbReference type="NCBI Taxonomy" id="444605"/>
    <lineage>
        <taxon>Eukaryota</taxon>
        <taxon>Viridiplantae</taxon>
        <taxon>Streptophyta</taxon>
        <taxon>Embryophyta</taxon>
        <taxon>Tracheophyta</taxon>
        <taxon>Spermatophyta</taxon>
        <taxon>Magnoliopsida</taxon>
        <taxon>eudicotyledons</taxon>
        <taxon>Gunneridae</taxon>
        <taxon>Pentapetalae</taxon>
        <taxon>rosids</taxon>
        <taxon>fabids</taxon>
        <taxon>Malpighiales</taxon>
        <taxon>Salicaceae</taxon>
        <taxon>Saliceae</taxon>
        <taxon>Populus</taxon>
    </lineage>
</organism>
<dbReference type="PANTHER" id="PTHR45918">
    <property type="entry name" value="ALPHA-1,3/1,6-MANNOSYLTRANSFERASE ALG2"/>
    <property type="match status" value="1"/>
</dbReference>
<dbReference type="SUPFAM" id="SSF53756">
    <property type="entry name" value="UDP-Glycosyltransferase/glycogen phosphorylase"/>
    <property type="match status" value="1"/>
</dbReference>
<dbReference type="EMBL" id="JAQIZT010000001">
    <property type="protein sequence ID" value="KAJ7014591.1"/>
    <property type="molecule type" value="Genomic_DNA"/>
</dbReference>
<protein>
    <recommendedName>
        <fullName evidence="3">Glycosyl transferase family 1 domain-containing protein</fullName>
    </recommendedName>
</protein>
<keyword evidence="2" id="KW-0808">Transferase</keyword>
<name>A0AAD6RTT2_9ROSI</name>
<evidence type="ECO:0000259" key="3">
    <source>
        <dbReference type="Pfam" id="PF00534"/>
    </source>
</evidence>
<evidence type="ECO:0000313" key="5">
    <source>
        <dbReference type="Proteomes" id="UP001164929"/>
    </source>
</evidence>